<dbReference type="EMBL" id="JBAKAP010000013">
    <property type="protein sequence ID" value="MEL0617604.1"/>
    <property type="molecule type" value="Genomic_DNA"/>
</dbReference>
<accession>A0ABU9GGK5</accession>
<feature type="domain" description="PLD phosphodiesterase" evidence="1">
    <location>
        <begin position="106"/>
        <end position="133"/>
    </location>
</feature>
<dbReference type="Proteomes" id="UP001378242">
    <property type="component" value="Unassembled WGS sequence"/>
</dbReference>
<dbReference type="Pfam" id="PF13091">
    <property type="entry name" value="PLDc_2"/>
    <property type="match status" value="2"/>
</dbReference>
<evidence type="ECO:0000313" key="3">
    <source>
        <dbReference type="Proteomes" id="UP001378242"/>
    </source>
</evidence>
<evidence type="ECO:0000313" key="2">
    <source>
        <dbReference type="EMBL" id="MEL0617604.1"/>
    </source>
</evidence>
<comment type="caution">
    <text evidence="2">The sequence shown here is derived from an EMBL/GenBank/DDBJ whole genome shotgun (WGS) entry which is preliminary data.</text>
</comment>
<organism evidence="2 3">
    <name type="scientific">Cobetia marina</name>
    <name type="common">Deleya marina</name>
    <dbReference type="NCBI Taxonomy" id="28258"/>
    <lineage>
        <taxon>Bacteria</taxon>
        <taxon>Pseudomonadati</taxon>
        <taxon>Pseudomonadota</taxon>
        <taxon>Gammaproteobacteria</taxon>
        <taxon>Oceanospirillales</taxon>
        <taxon>Halomonadaceae</taxon>
        <taxon>Cobetia</taxon>
    </lineage>
</organism>
<dbReference type="InterPro" id="IPR025202">
    <property type="entry name" value="PLD-like_dom"/>
</dbReference>
<keyword evidence="3" id="KW-1185">Reference proteome</keyword>
<dbReference type="SUPFAM" id="SSF56024">
    <property type="entry name" value="Phospholipase D/nuclease"/>
    <property type="match status" value="2"/>
</dbReference>
<dbReference type="PROSITE" id="PS50035">
    <property type="entry name" value="PLD"/>
    <property type="match status" value="1"/>
</dbReference>
<dbReference type="PANTHER" id="PTHR21248:SF23">
    <property type="entry name" value="CARDIOLIPIN SYNTHASE B"/>
    <property type="match status" value="1"/>
</dbReference>
<dbReference type="Gene3D" id="3.30.870.10">
    <property type="entry name" value="Endonuclease Chain A"/>
    <property type="match status" value="2"/>
</dbReference>
<dbReference type="CDD" id="cd09110">
    <property type="entry name" value="PLDc_CLS_1"/>
    <property type="match status" value="1"/>
</dbReference>
<reference evidence="2 3" key="1">
    <citation type="submission" date="2024-02" db="EMBL/GenBank/DDBJ databases">
        <title>Bacteria isolated from the canopy kelp, Nereocystis luetkeana.</title>
        <authorList>
            <person name="Pfister C.A."/>
            <person name="Younker I.T."/>
            <person name="Light S.H."/>
        </authorList>
    </citation>
    <scope>NUCLEOTIDE SEQUENCE [LARGE SCALE GENOMIC DNA]</scope>
    <source>
        <strain evidence="2 3">TI.5.07</strain>
    </source>
</reference>
<gene>
    <name evidence="2" type="ORF">V6243_12280</name>
</gene>
<dbReference type="PANTHER" id="PTHR21248">
    <property type="entry name" value="CARDIOLIPIN SYNTHASE"/>
    <property type="match status" value="1"/>
</dbReference>
<dbReference type="InterPro" id="IPR001736">
    <property type="entry name" value="PLipase_D/transphosphatidylase"/>
</dbReference>
<dbReference type="CDD" id="cd09159">
    <property type="entry name" value="PLDc_ybhO_like_2"/>
    <property type="match status" value="1"/>
</dbReference>
<proteinExistence type="predicted"/>
<protein>
    <submittedName>
        <fullName evidence="2">Phosphatidylserine/phosphatidylglycerophosphate/ cardiolipin synthase family protein</fullName>
    </submittedName>
</protein>
<name>A0ABU9GGK5_COBMA</name>
<sequence length="374" mass="42723">MLGMWRSGNRFTLLPEGARFLPSMLEAVEGARHSILLELYLAESGHLSRVLIEALSAACQRGVNVLVLLDGFGSLGLEEADRQRMTEAGIALRFYNPIRWWRFGRNLTRDHRKLLVVDGEVGFTGGFGAVDEFAEAWSEVAIRIEGPCIRDWVRLFARVWDSAASEGQGRREAVRSVNINAVNVVTGYLGMRGRVVWGHGFRYQAIRHSLQHQASSTRKRLWICTPYFVPTFSMRRRLKRAARRGVDVQLLIAGQHHDHPGVRSAGQRFYASLLKAGVRIHEFQPRFLHAKFSLADDWVTLGSCNFDHWSLQWNLEANQEVQDHRFAAEVAGLFEQHFARSVEITRAAWQRRSLAQRCREWGYGTLDSLVTRLR</sequence>
<evidence type="ECO:0000259" key="1">
    <source>
        <dbReference type="PROSITE" id="PS50035"/>
    </source>
</evidence>
<dbReference type="RefSeq" id="WP_341542573.1">
    <property type="nucleotide sequence ID" value="NZ_CP173426.1"/>
</dbReference>